<organism evidence="1 2">
    <name type="scientific">Lupinus luteus</name>
    <name type="common">European yellow lupine</name>
    <dbReference type="NCBI Taxonomy" id="3873"/>
    <lineage>
        <taxon>Eukaryota</taxon>
        <taxon>Viridiplantae</taxon>
        <taxon>Streptophyta</taxon>
        <taxon>Embryophyta</taxon>
        <taxon>Tracheophyta</taxon>
        <taxon>Spermatophyta</taxon>
        <taxon>Magnoliopsida</taxon>
        <taxon>eudicotyledons</taxon>
        <taxon>Gunneridae</taxon>
        <taxon>Pentapetalae</taxon>
        <taxon>rosids</taxon>
        <taxon>fabids</taxon>
        <taxon>Fabales</taxon>
        <taxon>Fabaceae</taxon>
        <taxon>Papilionoideae</taxon>
        <taxon>50 kb inversion clade</taxon>
        <taxon>genistoids sensu lato</taxon>
        <taxon>core genistoids</taxon>
        <taxon>Genisteae</taxon>
        <taxon>Lupinus</taxon>
    </lineage>
</organism>
<evidence type="ECO:0000313" key="1">
    <source>
        <dbReference type="EMBL" id="CAL0331143.1"/>
    </source>
</evidence>
<protein>
    <submittedName>
        <fullName evidence="1">Uncharacterized protein</fullName>
    </submittedName>
</protein>
<evidence type="ECO:0000313" key="2">
    <source>
        <dbReference type="Proteomes" id="UP001497480"/>
    </source>
</evidence>
<accession>A0AAV1YBH8</accession>
<name>A0AAV1YBH8_LUPLU</name>
<gene>
    <name evidence="1" type="ORF">LLUT_LOCUS32203</name>
</gene>
<sequence length="95" mass="10344">MMMTTSIVVEEFEEVDDEDEVDGTMSDVKVVESVVKKKAPLLSSEITTDGVHRFAKTSATMLNVEASALAADATTVRLANDSVKPPYTMLFRIST</sequence>
<comment type="caution">
    <text evidence="1">The sequence shown here is derived from an EMBL/GenBank/DDBJ whole genome shotgun (WGS) entry which is preliminary data.</text>
</comment>
<reference evidence="1 2" key="1">
    <citation type="submission" date="2024-03" db="EMBL/GenBank/DDBJ databases">
        <authorList>
            <person name="Martinez-Hernandez J."/>
        </authorList>
    </citation>
    <scope>NUCLEOTIDE SEQUENCE [LARGE SCALE GENOMIC DNA]</scope>
</reference>
<dbReference type="AlphaFoldDB" id="A0AAV1YBH8"/>
<keyword evidence="2" id="KW-1185">Reference proteome</keyword>
<dbReference type="Proteomes" id="UP001497480">
    <property type="component" value="Unassembled WGS sequence"/>
</dbReference>
<proteinExistence type="predicted"/>
<dbReference type="EMBL" id="CAXHTB010000023">
    <property type="protein sequence ID" value="CAL0331143.1"/>
    <property type="molecule type" value="Genomic_DNA"/>
</dbReference>